<dbReference type="AlphaFoldDB" id="A0AAW4Q0X3"/>
<keyword evidence="2" id="KW-1185">Reference proteome</keyword>
<accession>A0AAW4Q0X3</accession>
<organism evidence="1 2">
    <name type="scientific">Haloarcula rubra</name>
    <dbReference type="NCBI Taxonomy" id="2487747"/>
    <lineage>
        <taxon>Archaea</taxon>
        <taxon>Methanobacteriati</taxon>
        <taxon>Methanobacteriota</taxon>
        <taxon>Stenosarchaea group</taxon>
        <taxon>Halobacteria</taxon>
        <taxon>Halobacteriales</taxon>
        <taxon>Haloarculaceae</taxon>
        <taxon>Haloarcula</taxon>
    </lineage>
</organism>
<comment type="caution">
    <text evidence="1">The sequence shown here is derived from an EMBL/GenBank/DDBJ whole genome shotgun (WGS) entry which is preliminary data.</text>
</comment>
<evidence type="ECO:0000313" key="2">
    <source>
        <dbReference type="Proteomes" id="UP001430377"/>
    </source>
</evidence>
<dbReference type="EMBL" id="RKLR01000026">
    <property type="protein sequence ID" value="MBX0326002.1"/>
    <property type="molecule type" value="Genomic_DNA"/>
</dbReference>
<evidence type="ECO:0000313" key="1">
    <source>
        <dbReference type="EMBL" id="MBX0326002.1"/>
    </source>
</evidence>
<reference evidence="1 2" key="1">
    <citation type="submission" date="2021-06" db="EMBL/GenBank/DDBJ databases">
        <title>Halomicroarcula sp. a new haloarchaeum isolated from saline soil.</title>
        <authorList>
            <person name="Duran-Viseras A."/>
            <person name="Sanchez-Porro C."/>
            <person name="Ventosa A."/>
        </authorList>
    </citation>
    <scope>NUCLEOTIDE SEQUENCE [LARGE SCALE GENOMIC DNA]</scope>
    <source>
        <strain evidence="1 2">F13</strain>
    </source>
</reference>
<gene>
    <name evidence="1" type="ORF">EGH21_23595</name>
</gene>
<protein>
    <submittedName>
        <fullName evidence="1">Uncharacterized protein</fullName>
    </submittedName>
</protein>
<proteinExistence type="predicted"/>
<sequence>MPQSWATNGSHEPVGDDEQPLYAIQFRAGLLLEWKVNHRTESLVAGPRRERPALRVLYVSRDGQQAIVREWDAERTASGWRPEPEFASRIARASTDCDDVDIDNQESYRTMLEARYDVA</sequence>
<dbReference type="Proteomes" id="UP001430377">
    <property type="component" value="Unassembled WGS sequence"/>
</dbReference>
<name>A0AAW4Q0X3_9EURY</name>